<dbReference type="InParanoid" id="A0A1Y2GIM4"/>
<dbReference type="AlphaFoldDB" id="A0A1Y2GIM4"/>
<accession>A0A1Y2GIM4</accession>
<gene>
    <name evidence="3" type="ORF">BCR41DRAFT_356440</name>
</gene>
<dbReference type="GeneID" id="33566490"/>
<feature type="region of interest" description="Disordered" evidence="1">
    <location>
        <begin position="146"/>
        <end position="204"/>
    </location>
</feature>
<dbReference type="Proteomes" id="UP000193648">
    <property type="component" value="Unassembled WGS sequence"/>
</dbReference>
<protein>
    <submittedName>
        <fullName evidence="3">Uncharacterized protein</fullName>
    </submittedName>
</protein>
<reference evidence="3 4" key="1">
    <citation type="submission" date="2016-07" db="EMBL/GenBank/DDBJ databases">
        <title>Pervasive Adenine N6-methylation of Active Genes in Fungi.</title>
        <authorList>
            <consortium name="DOE Joint Genome Institute"/>
            <person name="Mondo S.J."/>
            <person name="Dannebaum R.O."/>
            <person name="Kuo R.C."/>
            <person name="Labutti K."/>
            <person name="Haridas S."/>
            <person name="Kuo A."/>
            <person name="Salamov A."/>
            <person name="Ahrendt S.R."/>
            <person name="Lipzen A."/>
            <person name="Sullivan W."/>
            <person name="Andreopoulos W.B."/>
            <person name="Clum A."/>
            <person name="Lindquist E."/>
            <person name="Daum C."/>
            <person name="Ramamoorthy G.K."/>
            <person name="Gryganskyi A."/>
            <person name="Culley D."/>
            <person name="Magnuson J.K."/>
            <person name="James T.Y."/>
            <person name="O'Malley M.A."/>
            <person name="Stajich J.E."/>
            <person name="Spatafora J.W."/>
            <person name="Visel A."/>
            <person name="Grigoriev I.V."/>
        </authorList>
    </citation>
    <scope>NUCLEOTIDE SEQUENCE [LARGE SCALE GENOMIC DNA]</scope>
    <source>
        <strain evidence="3 4">NRRL 3116</strain>
    </source>
</reference>
<keyword evidence="4" id="KW-1185">Reference proteome</keyword>
<evidence type="ECO:0000313" key="4">
    <source>
        <dbReference type="Proteomes" id="UP000193648"/>
    </source>
</evidence>
<feature type="chain" id="PRO_5012643859" evidence="2">
    <location>
        <begin position="20"/>
        <end position="204"/>
    </location>
</feature>
<dbReference type="EMBL" id="MCFF01000026">
    <property type="protein sequence ID" value="ORZ12063.1"/>
    <property type="molecule type" value="Genomic_DNA"/>
</dbReference>
<proteinExistence type="predicted"/>
<organism evidence="3 4">
    <name type="scientific">Lobosporangium transversale</name>
    <dbReference type="NCBI Taxonomy" id="64571"/>
    <lineage>
        <taxon>Eukaryota</taxon>
        <taxon>Fungi</taxon>
        <taxon>Fungi incertae sedis</taxon>
        <taxon>Mucoromycota</taxon>
        <taxon>Mortierellomycotina</taxon>
        <taxon>Mortierellomycetes</taxon>
        <taxon>Mortierellales</taxon>
        <taxon>Mortierellaceae</taxon>
        <taxon>Lobosporangium</taxon>
    </lineage>
</organism>
<comment type="caution">
    <text evidence="3">The sequence shown here is derived from an EMBL/GenBank/DDBJ whole genome shotgun (WGS) entry which is preliminary data.</text>
</comment>
<keyword evidence="2" id="KW-0732">Signal</keyword>
<feature type="compositionally biased region" description="Basic and acidic residues" evidence="1">
    <location>
        <begin position="146"/>
        <end position="164"/>
    </location>
</feature>
<feature type="signal peptide" evidence="2">
    <location>
        <begin position="1"/>
        <end position="19"/>
    </location>
</feature>
<dbReference type="OrthoDB" id="2429018at2759"/>
<evidence type="ECO:0000256" key="2">
    <source>
        <dbReference type="SAM" id="SignalP"/>
    </source>
</evidence>
<sequence>MLLIKNVLFTLSALTLFSTSRFSHYEGGAALVMAALTPQERIEVEAKNPENPNYCPACLQKAMSNHFPHACPKGIEPMNAHSRPEGPTAQEQRCVCVAFRDLYWMKLDCQRECAFVNDPEAMTHFLPSDQIPGCDQWIDFETGEEKDVEGFDKRDPAHVPEKFEAVAADETPDAQANTEEEKGKGNEANNQGNTPVVERTKEEL</sequence>
<evidence type="ECO:0000256" key="1">
    <source>
        <dbReference type="SAM" id="MobiDB-lite"/>
    </source>
</evidence>
<evidence type="ECO:0000313" key="3">
    <source>
        <dbReference type="EMBL" id="ORZ12063.1"/>
    </source>
</evidence>
<dbReference type="RefSeq" id="XP_021879928.1">
    <property type="nucleotide sequence ID" value="XM_022024646.1"/>
</dbReference>
<name>A0A1Y2GIM4_9FUNG</name>